<dbReference type="SUPFAM" id="SSF57756">
    <property type="entry name" value="Retrovirus zinc finger-like domains"/>
    <property type="match status" value="1"/>
</dbReference>
<dbReference type="EMBL" id="BQNB010018319">
    <property type="protein sequence ID" value="GJT73076.1"/>
    <property type="molecule type" value="Genomic_DNA"/>
</dbReference>
<dbReference type="SMART" id="SM00343">
    <property type="entry name" value="ZnF_C2HC"/>
    <property type="match status" value="1"/>
</dbReference>
<dbReference type="Pfam" id="PF14223">
    <property type="entry name" value="Retrotran_gag_2"/>
    <property type="match status" value="1"/>
</dbReference>
<evidence type="ECO:0000256" key="3">
    <source>
        <dbReference type="PROSITE-ProRule" id="PRU00047"/>
    </source>
</evidence>
<evidence type="ECO:0000256" key="2">
    <source>
        <dbReference type="ARBA" id="ARBA00022801"/>
    </source>
</evidence>
<dbReference type="InterPro" id="IPR013103">
    <property type="entry name" value="RVT_2"/>
</dbReference>
<keyword evidence="2" id="KW-0378">Hydrolase</keyword>
<proteinExistence type="predicted"/>
<gene>
    <name evidence="7" type="ORF">Tco_1032362</name>
</gene>
<comment type="caution">
    <text evidence="7">The sequence shown here is derived from an EMBL/GenBank/DDBJ whole genome shotgun (WGS) entry which is preliminary data.</text>
</comment>
<keyword evidence="1" id="KW-0479">Metal-binding</keyword>
<dbReference type="Gene3D" id="4.10.60.10">
    <property type="entry name" value="Zinc finger, CCHC-type"/>
    <property type="match status" value="1"/>
</dbReference>
<dbReference type="CDD" id="cd09272">
    <property type="entry name" value="RNase_HI_RT_Ty1"/>
    <property type="match status" value="1"/>
</dbReference>
<dbReference type="Proteomes" id="UP001151760">
    <property type="component" value="Unassembled WGS sequence"/>
</dbReference>
<dbReference type="InterPro" id="IPR036875">
    <property type="entry name" value="Znf_CCHC_sf"/>
</dbReference>
<keyword evidence="7" id="KW-0548">Nucleotidyltransferase</keyword>
<dbReference type="GO" id="GO:0003964">
    <property type="term" value="F:RNA-directed DNA polymerase activity"/>
    <property type="evidence" value="ECO:0007669"/>
    <property type="project" value="UniProtKB-KW"/>
</dbReference>
<evidence type="ECO:0000256" key="4">
    <source>
        <dbReference type="SAM" id="MobiDB-lite"/>
    </source>
</evidence>
<name>A0ABQ5GD12_9ASTR</name>
<dbReference type="InterPro" id="IPR001584">
    <property type="entry name" value="Integrase_cat-core"/>
</dbReference>
<dbReference type="InterPro" id="IPR001878">
    <property type="entry name" value="Znf_CCHC"/>
</dbReference>
<reference evidence="7" key="1">
    <citation type="journal article" date="2022" name="Int. J. Mol. Sci.">
        <title>Draft Genome of Tanacetum Coccineum: Genomic Comparison of Closely Related Tanacetum-Family Plants.</title>
        <authorList>
            <person name="Yamashiro T."/>
            <person name="Shiraishi A."/>
            <person name="Nakayama K."/>
            <person name="Satake H."/>
        </authorList>
    </citation>
    <scope>NUCLEOTIDE SEQUENCE</scope>
</reference>
<reference evidence="7" key="2">
    <citation type="submission" date="2022-01" db="EMBL/GenBank/DDBJ databases">
        <authorList>
            <person name="Yamashiro T."/>
            <person name="Shiraishi A."/>
            <person name="Satake H."/>
            <person name="Nakayama K."/>
        </authorList>
    </citation>
    <scope>NUCLEOTIDE SEQUENCE</scope>
</reference>
<evidence type="ECO:0000259" key="5">
    <source>
        <dbReference type="PROSITE" id="PS50158"/>
    </source>
</evidence>
<feature type="domain" description="Integrase catalytic" evidence="6">
    <location>
        <begin position="417"/>
        <end position="491"/>
    </location>
</feature>
<dbReference type="InterPro" id="IPR036397">
    <property type="entry name" value="RNaseH_sf"/>
</dbReference>
<keyword evidence="3" id="KW-0862">Zinc</keyword>
<protein>
    <submittedName>
        <fullName evidence="7">Reverse transcriptase domain-containing protein</fullName>
    </submittedName>
</protein>
<dbReference type="SUPFAM" id="SSF53098">
    <property type="entry name" value="Ribonuclease H-like"/>
    <property type="match status" value="1"/>
</dbReference>
<evidence type="ECO:0000313" key="7">
    <source>
        <dbReference type="EMBL" id="GJT73076.1"/>
    </source>
</evidence>
<dbReference type="Pfam" id="PF07727">
    <property type="entry name" value="RVT_2"/>
    <property type="match status" value="2"/>
</dbReference>
<accession>A0ABQ5GD12</accession>
<dbReference type="InterPro" id="IPR039537">
    <property type="entry name" value="Retrotran_Ty1/copia-like"/>
</dbReference>
<sequence>MFAAIGIQRFGGNAATKKTQKTLLKQQYENFSATSAESLDFIFNRLQKIVSRLAILGVIIAQEVLNLKILSSLPPEWNTHVVVWNGIAEVKTISIDDLYNNFKIVEQKVRKTVVSMLAPSVNTASPQVCTASVSDNTVYAFMVENPNGSNVLHQDLEQIHEDDLEAMDLKWQLSLLSVRAKKYYQRTGKNIFINGNDIVGYDKSKVECYNCHKLGHFARECRAPRSKEGQFRNQDNTRKQGNNEDTSKAMLAIDGVVPPPHPLIYNRPNKLDLSYSGLDEFKEPEFKGYGPKNNKKESNVVCDKESENSKDNFVKSLVEEQVSQVKSSFVKGCGIHASYNMMIKIVGSGMLKVTDWYHCSITLISSSLMEVMLHLEEVHMVVKFLILNVLSCLPNFKLPDENQILLKIPRKDNIEKGIKREYSVARTPQQNGVAERRNKTLIEAARTMLADSKLPTTFWAEAVSTACYVQNRVLVVKPHTIDPYELFRGFKPALSFMRPFGCHVTILNTLDSLGKFDGKSDEGFFVGYSLSSKAFRVYNTRTKRVEENLHIGFLENKPMIEGTGPKWLFDIDSLTQSMNYVPVTAGTVSNDSAGTSEENSQDCIVMPIWKDTSYFDSPTKNVDNGEPKTVDDAQKQVEDGLNNENVEQERFADDSSSKDVNVVGQQVNTASPDVNTGSLKLNVVGPSVSTASPNEEDNTKEEPEVDLGNITNSYIVPTTPNTRIHKDHLIDNVIGEVQSTVQTRRMSKPTSEQGFLSDVYEQKTHDTLNTCLYACFLSQIEPTSIAKALSDSSWVEAMQEELLQFKLQQVWILVDLPNGKKAIRTKWVFRNKKDERGIVIRNKARLVAQGHRQEEGIDYEEVFAPVARIEAIRLGKKLRDFPPGFKDPDHPDKVYKVVKALYGLHQAPRAWYETLANYLLSNGFKRGKIDQTLFIKKQKGDILLVQLKFLRNSNYSDVKSASTLVDLEKPLVKDGDADDVDVHLYRSMIGDFGILGDSPFELVAYTDGDYAGATQDRKSTTGGCQFLGNRLISWQCMKKTVVATSTTEAEYVAAASCCGQVLWIQNQLLDYGDQNTSRLSLRGRTPRYLQSSGPPDIGSGPRCQDTILGDVNAQTRFEITSIQSIDPPLSRGYTLGSGEDSMKLIGIDKILYTTVIYRKSVLVWSATVTGLSDKKRVIVMESSIRRDIHLDDAEGTDCLSTATIFEELARMGYEKPYQKLTFYKGFFSP</sequence>
<evidence type="ECO:0000256" key="1">
    <source>
        <dbReference type="ARBA" id="ARBA00022723"/>
    </source>
</evidence>
<dbReference type="PANTHER" id="PTHR42648">
    <property type="entry name" value="TRANSPOSASE, PUTATIVE-RELATED"/>
    <property type="match status" value="1"/>
</dbReference>
<dbReference type="Pfam" id="PF00098">
    <property type="entry name" value="zf-CCHC"/>
    <property type="match status" value="1"/>
</dbReference>
<dbReference type="PANTHER" id="PTHR42648:SF32">
    <property type="entry name" value="RIBONUCLEASE H-LIKE DOMAIN, GAG-PRE-INTEGRASE DOMAIN PROTEIN-RELATED"/>
    <property type="match status" value="1"/>
</dbReference>
<dbReference type="InterPro" id="IPR057670">
    <property type="entry name" value="SH3_retrovirus"/>
</dbReference>
<dbReference type="Gene3D" id="3.30.420.10">
    <property type="entry name" value="Ribonuclease H-like superfamily/Ribonuclease H"/>
    <property type="match status" value="1"/>
</dbReference>
<feature type="domain" description="CCHC-type" evidence="5">
    <location>
        <begin position="208"/>
        <end position="222"/>
    </location>
</feature>
<evidence type="ECO:0000259" key="6">
    <source>
        <dbReference type="PROSITE" id="PS50994"/>
    </source>
</evidence>
<organism evidence="7 8">
    <name type="scientific">Tanacetum coccineum</name>
    <dbReference type="NCBI Taxonomy" id="301880"/>
    <lineage>
        <taxon>Eukaryota</taxon>
        <taxon>Viridiplantae</taxon>
        <taxon>Streptophyta</taxon>
        <taxon>Embryophyta</taxon>
        <taxon>Tracheophyta</taxon>
        <taxon>Spermatophyta</taxon>
        <taxon>Magnoliopsida</taxon>
        <taxon>eudicotyledons</taxon>
        <taxon>Gunneridae</taxon>
        <taxon>Pentapetalae</taxon>
        <taxon>asterids</taxon>
        <taxon>campanulids</taxon>
        <taxon>Asterales</taxon>
        <taxon>Asteraceae</taxon>
        <taxon>Asteroideae</taxon>
        <taxon>Anthemideae</taxon>
        <taxon>Anthemidinae</taxon>
        <taxon>Tanacetum</taxon>
    </lineage>
</organism>
<keyword evidence="7" id="KW-0695">RNA-directed DNA polymerase</keyword>
<keyword evidence="7" id="KW-0808">Transferase</keyword>
<dbReference type="Pfam" id="PF25597">
    <property type="entry name" value="SH3_retrovirus"/>
    <property type="match status" value="1"/>
</dbReference>
<dbReference type="InterPro" id="IPR012337">
    <property type="entry name" value="RNaseH-like_sf"/>
</dbReference>
<evidence type="ECO:0000313" key="8">
    <source>
        <dbReference type="Proteomes" id="UP001151760"/>
    </source>
</evidence>
<dbReference type="PROSITE" id="PS50158">
    <property type="entry name" value="ZF_CCHC"/>
    <property type="match status" value="1"/>
</dbReference>
<keyword evidence="3" id="KW-0863">Zinc-finger</keyword>
<keyword evidence="8" id="KW-1185">Reference proteome</keyword>
<feature type="region of interest" description="Disordered" evidence="4">
    <location>
        <begin position="225"/>
        <end position="245"/>
    </location>
</feature>
<dbReference type="PROSITE" id="PS50994">
    <property type="entry name" value="INTEGRASE"/>
    <property type="match status" value="1"/>
</dbReference>